<feature type="transmembrane region" description="Helical" evidence="6">
    <location>
        <begin position="136"/>
        <end position="158"/>
    </location>
</feature>
<dbReference type="EMBL" id="BPMK01000006">
    <property type="protein sequence ID" value="GIZ51631.1"/>
    <property type="molecule type" value="Genomic_DNA"/>
</dbReference>
<organism evidence="7 8">
    <name type="scientific">Noviherbaspirillum aridicola</name>
    <dbReference type="NCBI Taxonomy" id="2849687"/>
    <lineage>
        <taxon>Bacteria</taxon>
        <taxon>Pseudomonadati</taxon>
        <taxon>Pseudomonadota</taxon>
        <taxon>Betaproteobacteria</taxon>
        <taxon>Burkholderiales</taxon>
        <taxon>Oxalobacteraceae</taxon>
        <taxon>Noviherbaspirillum</taxon>
    </lineage>
</organism>
<evidence type="ECO:0000256" key="5">
    <source>
        <dbReference type="ARBA" id="ARBA00023136"/>
    </source>
</evidence>
<comment type="caution">
    <text evidence="7">The sequence shown here is derived from an EMBL/GenBank/DDBJ whole genome shotgun (WGS) entry which is preliminary data.</text>
</comment>
<feature type="transmembrane region" description="Helical" evidence="6">
    <location>
        <begin position="95"/>
        <end position="115"/>
    </location>
</feature>
<accession>A0ABQ4Q365</accession>
<dbReference type="NCBIfam" id="TIGR00765">
    <property type="entry name" value="yihY_not_rbn"/>
    <property type="match status" value="1"/>
</dbReference>
<keyword evidence="2" id="KW-1003">Cell membrane</keyword>
<keyword evidence="8" id="KW-1185">Reference proteome</keyword>
<dbReference type="InterPro" id="IPR017039">
    <property type="entry name" value="Virul_fac_BrkB"/>
</dbReference>
<dbReference type="PANTHER" id="PTHR30213:SF0">
    <property type="entry name" value="UPF0761 MEMBRANE PROTEIN YIHY"/>
    <property type="match status" value="1"/>
</dbReference>
<keyword evidence="5 6" id="KW-0472">Membrane</keyword>
<evidence type="ECO:0000256" key="1">
    <source>
        <dbReference type="ARBA" id="ARBA00004651"/>
    </source>
</evidence>
<feature type="transmembrane region" description="Helical" evidence="6">
    <location>
        <begin position="35"/>
        <end position="56"/>
    </location>
</feature>
<dbReference type="PANTHER" id="PTHR30213">
    <property type="entry name" value="INNER MEMBRANE PROTEIN YHJD"/>
    <property type="match status" value="1"/>
</dbReference>
<dbReference type="Proteomes" id="UP000887222">
    <property type="component" value="Unassembled WGS sequence"/>
</dbReference>
<dbReference type="Pfam" id="PF03631">
    <property type="entry name" value="Virul_fac_BrkB"/>
    <property type="match status" value="1"/>
</dbReference>
<evidence type="ECO:0000313" key="7">
    <source>
        <dbReference type="EMBL" id="GIZ51631.1"/>
    </source>
</evidence>
<feature type="transmembrane region" description="Helical" evidence="6">
    <location>
        <begin position="178"/>
        <end position="202"/>
    </location>
</feature>
<evidence type="ECO:0000256" key="2">
    <source>
        <dbReference type="ARBA" id="ARBA00022475"/>
    </source>
</evidence>
<feature type="transmembrane region" description="Helical" evidence="6">
    <location>
        <begin position="209"/>
        <end position="230"/>
    </location>
</feature>
<feature type="transmembrane region" description="Helical" evidence="6">
    <location>
        <begin position="242"/>
        <end position="266"/>
    </location>
</feature>
<dbReference type="PIRSF" id="PIRSF035875">
    <property type="entry name" value="RNase_BN"/>
    <property type="match status" value="1"/>
</dbReference>
<dbReference type="RefSeq" id="WP_220807792.1">
    <property type="nucleotide sequence ID" value="NZ_BPMK01000006.1"/>
</dbReference>
<evidence type="ECO:0000256" key="6">
    <source>
        <dbReference type="SAM" id="Phobius"/>
    </source>
</evidence>
<protein>
    <submittedName>
        <fullName evidence="7">Uncharacterized protein</fullName>
    </submittedName>
</protein>
<evidence type="ECO:0000256" key="4">
    <source>
        <dbReference type="ARBA" id="ARBA00022989"/>
    </source>
</evidence>
<name>A0ABQ4Q365_9BURK</name>
<evidence type="ECO:0000256" key="3">
    <source>
        <dbReference type="ARBA" id="ARBA00022692"/>
    </source>
</evidence>
<sequence>MGKAGKRARGFFEVARAALRNFIDDDMSTHASAMAYQVLFSIFPFVIFLIALLGFLRVPQFFDWLRQHAEMLVPQQAMPQVNQVIGELQQQQGGLLSIGVLLALWTASAAVRAVINALNVAYDVRETRPAWKLYPLSVFYTLGLAVLLISAAVLLVVGPQFMQWLAHQVGLEQLFVTLWAWVRWPAALVLMMLALAILYWAAPNVSHRFRLITPGAAVAVVVWILASLAFDYYVRSFADYNATYGSLGAIVVLLLYFFLSAAVLLFGAEINAVVERHARDDKNVPQETLH</sequence>
<reference evidence="7 8" key="1">
    <citation type="journal article" date="2022" name="Int. J. Syst. Evol. Microbiol.">
        <title>Noviherbaspirillum aridicola sp. nov., isolated from an arid soil in Pakistan.</title>
        <authorList>
            <person name="Khan I.U."/>
            <person name="Saqib M."/>
            <person name="Amin A."/>
            <person name="Hussain F."/>
            <person name="Li L."/>
            <person name="Liu Y.H."/>
            <person name="Fang B.Z."/>
            <person name="Ahmed I."/>
            <person name="Li W.J."/>
        </authorList>
    </citation>
    <scope>NUCLEOTIDE SEQUENCE [LARGE SCALE GENOMIC DNA]</scope>
    <source>
        <strain evidence="7 8">NCCP-691</strain>
    </source>
</reference>
<proteinExistence type="predicted"/>
<keyword evidence="3 6" id="KW-0812">Transmembrane</keyword>
<keyword evidence="4 6" id="KW-1133">Transmembrane helix</keyword>
<gene>
    <name evidence="7" type="ORF">NCCP691_16450</name>
</gene>
<comment type="subcellular location">
    <subcellularLocation>
        <location evidence="1">Cell membrane</location>
        <topology evidence="1">Multi-pass membrane protein</topology>
    </subcellularLocation>
</comment>
<evidence type="ECO:0000313" key="8">
    <source>
        <dbReference type="Proteomes" id="UP000887222"/>
    </source>
</evidence>